<dbReference type="Gene3D" id="1.10.630.10">
    <property type="entry name" value="Cytochrome P450"/>
    <property type="match status" value="1"/>
</dbReference>
<proteinExistence type="inferred from homology"/>
<comment type="cofactor">
    <cofactor evidence="1">
        <name>heme</name>
        <dbReference type="ChEBI" id="CHEBI:30413"/>
    </cofactor>
</comment>
<dbReference type="EMBL" id="JACYCF010000032">
    <property type="protein sequence ID" value="KAF8748962.1"/>
    <property type="molecule type" value="Genomic_DNA"/>
</dbReference>
<evidence type="ECO:0000313" key="10">
    <source>
        <dbReference type="Proteomes" id="UP000614334"/>
    </source>
</evidence>
<evidence type="ECO:0000256" key="3">
    <source>
        <dbReference type="ARBA" id="ARBA00022617"/>
    </source>
</evidence>
<dbReference type="GO" id="GO:0020037">
    <property type="term" value="F:heme binding"/>
    <property type="evidence" value="ECO:0007669"/>
    <property type="project" value="InterPro"/>
</dbReference>
<keyword evidence="6" id="KW-0408">Iron</keyword>
<reference evidence="9" key="1">
    <citation type="submission" date="2020-09" db="EMBL/GenBank/DDBJ databases">
        <title>Comparative genome analyses of four rice-infecting Rhizoctonia solani isolates reveal extensive enrichment of homogalacturonan modification genes.</title>
        <authorList>
            <person name="Lee D.-Y."/>
            <person name="Jeon J."/>
            <person name="Kim K.-T."/>
            <person name="Cheong K."/>
            <person name="Song H."/>
            <person name="Choi G."/>
            <person name="Ko J."/>
            <person name="Opiyo S.O."/>
            <person name="Zuo S."/>
            <person name="Madhav S."/>
            <person name="Lee Y.-H."/>
            <person name="Wang G.-L."/>
        </authorList>
    </citation>
    <scope>NUCLEOTIDE SEQUENCE</scope>
    <source>
        <strain evidence="9">AG1-IA B2</strain>
    </source>
</reference>
<dbReference type="GO" id="GO:0004497">
    <property type="term" value="F:monooxygenase activity"/>
    <property type="evidence" value="ECO:0007669"/>
    <property type="project" value="UniProtKB-KW"/>
</dbReference>
<dbReference type="InterPro" id="IPR050364">
    <property type="entry name" value="Cytochrome_P450_fung"/>
</dbReference>
<gene>
    <name evidence="9" type="ORF">RHS01_10473</name>
</gene>
<dbReference type="InterPro" id="IPR036396">
    <property type="entry name" value="Cyt_P450_sf"/>
</dbReference>
<comment type="caution">
    <text evidence="9">The sequence shown here is derived from an EMBL/GenBank/DDBJ whole genome shotgun (WGS) entry which is preliminary data.</text>
</comment>
<dbReference type="InterPro" id="IPR002403">
    <property type="entry name" value="Cyt_P450_E_grp-IV"/>
</dbReference>
<dbReference type="AlphaFoldDB" id="A0A8H7I3J1"/>
<dbReference type="PANTHER" id="PTHR46300:SF7">
    <property type="entry name" value="P450, PUTATIVE (EUROFUNG)-RELATED"/>
    <property type="match status" value="1"/>
</dbReference>
<dbReference type="Pfam" id="PF00067">
    <property type="entry name" value="p450"/>
    <property type="match status" value="1"/>
</dbReference>
<organism evidence="9 10">
    <name type="scientific">Rhizoctonia solani</name>
    <dbReference type="NCBI Taxonomy" id="456999"/>
    <lineage>
        <taxon>Eukaryota</taxon>
        <taxon>Fungi</taxon>
        <taxon>Dikarya</taxon>
        <taxon>Basidiomycota</taxon>
        <taxon>Agaricomycotina</taxon>
        <taxon>Agaricomycetes</taxon>
        <taxon>Cantharellales</taxon>
        <taxon>Ceratobasidiaceae</taxon>
        <taxon>Rhizoctonia</taxon>
    </lineage>
</organism>
<dbReference type="GO" id="GO:0005506">
    <property type="term" value="F:iron ion binding"/>
    <property type="evidence" value="ECO:0007669"/>
    <property type="project" value="InterPro"/>
</dbReference>
<comment type="similarity">
    <text evidence="2">Belongs to the cytochrome P450 family.</text>
</comment>
<dbReference type="PANTHER" id="PTHR46300">
    <property type="entry name" value="P450, PUTATIVE (EUROFUNG)-RELATED-RELATED"/>
    <property type="match status" value="1"/>
</dbReference>
<name>A0A8H7I3J1_9AGAM</name>
<protein>
    <submittedName>
        <fullName evidence="9">Cytochrome P450</fullName>
    </submittedName>
</protein>
<keyword evidence="3" id="KW-0349">Heme</keyword>
<evidence type="ECO:0000256" key="5">
    <source>
        <dbReference type="ARBA" id="ARBA00023002"/>
    </source>
</evidence>
<keyword evidence="4" id="KW-0479">Metal-binding</keyword>
<dbReference type="InterPro" id="IPR001128">
    <property type="entry name" value="Cyt_P450"/>
</dbReference>
<accession>A0A8H7I3J1</accession>
<dbReference type="GO" id="GO:0016020">
    <property type="term" value="C:membrane"/>
    <property type="evidence" value="ECO:0007669"/>
    <property type="project" value="UniProtKB-SubCell"/>
</dbReference>
<evidence type="ECO:0000256" key="7">
    <source>
        <dbReference type="ARBA" id="ARBA00023033"/>
    </source>
</evidence>
<evidence type="ECO:0000256" key="8">
    <source>
        <dbReference type="SAM" id="MobiDB-lite"/>
    </source>
</evidence>
<evidence type="ECO:0000256" key="6">
    <source>
        <dbReference type="ARBA" id="ARBA00023004"/>
    </source>
</evidence>
<dbReference type="Proteomes" id="UP000614334">
    <property type="component" value="Unassembled WGS sequence"/>
</dbReference>
<evidence type="ECO:0000313" key="9">
    <source>
        <dbReference type="EMBL" id="KAF8748962.1"/>
    </source>
</evidence>
<evidence type="ECO:0000256" key="2">
    <source>
        <dbReference type="ARBA" id="ARBA00010617"/>
    </source>
</evidence>
<feature type="region of interest" description="Disordered" evidence="8">
    <location>
        <begin position="570"/>
        <end position="597"/>
    </location>
</feature>
<evidence type="ECO:0000256" key="4">
    <source>
        <dbReference type="ARBA" id="ARBA00022723"/>
    </source>
</evidence>
<sequence>MVGHYPSRWTTSAFSNVVPIVGNLFSIPPGLEYIAYVKLGKQLNSDIISLKLFGYDFVVLNSFRAAADMLDKRSSIYSDRLNTPMVQDPTDVWRSNRRMLSNWLNARAVTQFHAVQEQQVQPLLRRLVCLVNDPHPFEKVKHSIFINTASSMLKLAYGYTLQADDDPVFQDIHHTTKNVEVAGMFTTGNALRTGGGQLKERTLSVPYEWTKAQIQASGTAEPSILGALLQNPNLTSHLQEDEKERTIANEKQKMTCILAGTDTVSVLSIVEIQQLIGMKSAQTSTVLVAFVAAMVLNPDVQAKAQKELDSVIGPASLPTMSDHDRLPYIRNLIREVLRWQPAFQQPSLMRAGETITTKDMTSKKGQSCKLWSETQWTERNLQAMNHPASECLGDHTDENMYKDPEAFDPDRFQDPDVPYAPAFGWGRRLNAPDLFCGGIVVHYDSITPRYVYVLKEKRTGWARDHSKIENMSNALVMELKPFEFELKLRSPSHRQLILDCSVQVCMQYGVFATELAEDTKLILAHRPKLVPVPLVSSLFILSYTTYGEHNLLSAEPILLISPRLCASPPAQTSSTRIKSGLATHPARPVARPRRHPGSAYRLSGPHPHASAGPGHMWLGAGEESQRGLIRRGRRAHVTALVEISMDGHPTREPPSRLGVPVFPTGVANATPAAPSLHRVPS</sequence>
<keyword evidence="5" id="KW-0560">Oxidoreductase</keyword>
<dbReference type="PRINTS" id="PR00465">
    <property type="entry name" value="EP450IV"/>
</dbReference>
<dbReference type="GO" id="GO:0016705">
    <property type="term" value="F:oxidoreductase activity, acting on paired donors, with incorporation or reduction of molecular oxygen"/>
    <property type="evidence" value="ECO:0007669"/>
    <property type="project" value="InterPro"/>
</dbReference>
<dbReference type="SUPFAM" id="SSF48264">
    <property type="entry name" value="Cytochrome P450"/>
    <property type="match status" value="1"/>
</dbReference>
<evidence type="ECO:0000256" key="1">
    <source>
        <dbReference type="ARBA" id="ARBA00001971"/>
    </source>
</evidence>
<keyword evidence="7" id="KW-0503">Monooxygenase</keyword>